<evidence type="ECO:0000313" key="3">
    <source>
        <dbReference type="Proteomes" id="UP000257076"/>
    </source>
</evidence>
<dbReference type="Proteomes" id="UP000257076">
    <property type="component" value="Unassembled WGS sequence"/>
</dbReference>
<keyword evidence="1" id="KW-0812">Transmembrane</keyword>
<comment type="caution">
    <text evidence="2">The sequence shown here is derived from an EMBL/GenBank/DDBJ whole genome shotgun (WGS) entry which is preliminary data.</text>
</comment>
<name>A0A3E0B384_9STAP</name>
<sequence>MKSELNISKKHGVISYSSLIIGIICFFIVFVTPTRIANIGSLTGDYVTFFFTAAGIILSIIGLMKRTEKNIIPFISLILSSSLFIFWFIVFFLLVTGRMELAP</sequence>
<organism evidence="2 3">
    <name type="scientific">Jeotgalicoccus halotolerans</name>
    <dbReference type="NCBI Taxonomy" id="157227"/>
    <lineage>
        <taxon>Bacteria</taxon>
        <taxon>Bacillati</taxon>
        <taxon>Bacillota</taxon>
        <taxon>Bacilli</taxon>
        <taxon>Bacillales</taxon>
        <taxon>Staphylococcaceae</taxon>
        <taxon>Jeotgalicoccus</taxon>
    </lineage>
</organism>
<dbReference type="AlphaFoldDB" id="A0A3E0B384"/>
<keyword evidence="1" id="KW-1133">Transmembrane helix</keyword>
<accession>A0A3E0B384</accession>
<dbReference type="RefSeq" id="WP_115883772.1">
    <property type="nucleotide sequence ID" value="NZ_CBCSHX010000010.1"/>
</dbReference>
<dbReference type="OrthoDB" id="2939929at2"/>
<evidence type="ECO:0000313" key="2">
    <source>
        <dbReference type="EMBL" id="REG26400.1"/>
    </source>
</evidence>
<dbReference type="EMBL" id="QUMW01000001">
    <property type="protein sequence ID" value="REG26400.1"/>
    <property type="molecule type" value="Genomic_DNA"/>
</dbReference>
<evidence type="ECO:0000256" key="1">
    <source>
        <dbReference type="SAM" id="Phobius"/>
    </source>
</evidence>
<feature type="transmembrane region" description="Helical" evidence="1">
    <location>
        <begin position="71"/>
        <end position="95"/>
    </location>
</feature>
<keyword evidence="3" id="KW-1185">Reference proteome</keyword>
<keyword evidence="1" id="KW-0472">Membrane</keyword>
<proteinExistence type="predicted"/>
<reference evidence="2 3" key="1">
    <citation type="submission" date="2018-08" db="EMBL/GenBank/DDBJ databases">
        <title>Genomic Encyclopedia of Type Strains, Phase IV (KMG-IV): sequencing the most valuable type-strain genomes for metagenomic binning, comparative biology and taxonomic classification.</title>
        <authorList>
            <person name="Goeker M."/>
        </authorList>
    </citation>
    <scope>NUCLEOTIDE SEQUENCE [LARGE SCALE GENOMIC DNA]</scope>
    <source>
        <strain evidence="2 3">DSM 17274</strain>
    </source>
</reference>
<gene>
    <name evidence="2" type="ORF">DFR63_0043</name>
</gene>
<feature type="transmembrane region" description="Helical" evidence="1">
    <location>
        <begin position="12"/>
        <end position="34"/>
    </location>
</feature>
<feature type="transmembrane region" description="Helical" evidence="1">
    <location>
        <begin position="46"/>
        <end position="64"/>
    </location>
</feature>
<protein>
    <submittedName>
        <fullName evidence="2">Uncharacterized protein</fullName>
    </submittedName>
</protein>